<dbReference type="RefSeq" id="WP_126196346.1">
    <property type="nucleotide sequence ID" value="NZ_CP085954.1"/>
</dbReference>
<proteinExistence type="predicted"/>
<evidence type="ECO:0000313" key="2">
    <source>
        <dbReference type="Proteomes" id="UP000271626"/>
    </source>
</evidence>
<dbReference type="EMBL" id="LR131273">
    <property type="protein sequence ID" value="VDR39221.1"/>
    <property type="molecule type" value="Genomic_DNA"/>
</dbReference>
<name>A0A3P8L739_TSUPA</name>
<accession>A0A3P8L739</accession>
<protein>
    <submittedName>
        <fullName evidence="1">Uncharacterized protein</fullName>
    </submittedName>
</protein>
<dbReference type="OrthoDB" id="1818119at2"/>
<dbReference type="AlphaFoldDB" id="A0A3P8L739"/>
<reference evidence="1 2" key="1">
    <citation type="submission" date="2018-12" db="EMBL/GenBank/DDBJ databases">
        <authorList>
            <consortium name="Pathogen Informatics"/>
        </authorList>
    </citation>
    <scope>NUCLEOTIDE SEQUENCE [LARGE SCALE GENOMIC DNA]</scope>
    <source>
        <strain evidence="1 2">NCTC10741</strain>
    </source>
</reference>
<sequence>MDRSSIRRTTGFLAALVIVGGGVPGCATTVAGTPVAGQATTGAPTFSPGPETPLEAPSNAAPNPARLAGIWTGTYVCNQGATALSLTLADPASGPSRFDFSATPGNPGVPSGAYTITMSLDGADLVLTPLAWVNRPGNYEMVGLRVTGPIDSATTLLAGSVTYPGCTTFEVRRKGAQ</sequence>
<gene>
    <name evidence="1" type="ORF">NCTC10741_02358</name>
</gene>
<organism evidence="1 2">
    <name type="scientific">Tsukamurella paurometabola</name>
    <name type="common">Corynebacterium paurometabolum</name>
    <dbReference type="NCBI Taxonomy" id="2061"/>
    <lineage>
        <taxon>Bacteria</taxon>
        <taxon>Bacillati</taxon>
        <taxon>Actinomycetota</taxon>
        <taxon>Actinomycetes</taxon>
        <taxon>Mycobacteriales</taxon>
        <taxon>Tsukamurellaceae</taxon>
        <taxon>Tsukamurella</taxon>
    </lineage>
</organism>
<dbReference type="Proteomes" id="UP000271626">
    <property type="component" value="Chromosome"/>
</dbReference>
<evidence type="ECO:0000313" key="1">
    <source>
        <dbReference type="EMBL" id="VDR39221.1"/>
    </source>
</evidence>